<accession>A0A8X6I4M3</accession>
<evidence type="ECO:0000313" key="1">
    <source>
        <dbReference type="EMBL" id="GFS30566.1"/>
    </source>
</evidence>
<evidence type="ECO:0000313" key="2">
    <source>
        <dbReference type="Proteomes" id="UP000886998"/>
    </source>
</evidence>
<reference evidence="1" key="1">
    <citation type="submission" date="2020-08" db="EMBL/GenBank/DDBJ databases">
        <title>Multicomponent nature underlies the extraordinary mechanical properties of spider dragline silk.</title>
        <authorList>
            <person name="Kono N."/>
            <person name="Nakamura H."/>
            <person name="Mori M."/>
            <person name="Yoshida Y."/>
            <person name="Ohtoshi R."/>
            <person name="Malay A.D."/>
            <person name="Moran D.A.P."/>
            <person name="Tomita M."/>
            <person name="Numata K."/>
            <person name="Arakawa K."/>
        </authorList>
    </citation>
    <scope>NUCLEOTIDE SEQUENCE</scope>
</reference>
<gene>
    <name evidence="1" type="ORF">TNIN_326121</name>
</gene>
<sequence length="97" mass="11864">MKGVFYPLLKTKCFRNLKCEIFFAVSFYPRENVQCSHYLKRHFQPFKYRLYLRENPKTIPEERLVFSTRSRISAAQRQEFGQTVRFLRKKKLFTYAP</sequence>
<protein>
    <submittedName>
        <fullName evidence="1">Uncharacterized protein</fullName>
    </submittedName>
</protein>
<dbReference type="AlphaFoldDB" id="A0A8X6I4M3"/>
<comment type="caution">
    <text evidence="1">The sequence shown here is derived from an EMBL/GenBank/DDBJ whole genome shotgun (WGS) entry which is preliminary data.</text>
</comment>
<organism evidence="1 2">
    <name type="scientific">Trichonephila inaurata madagascariensis</name>
    <dbReference type="NCBI Taxonomy" id="2747483"/>
    <lineage>
        <taxon>Eukaryota</taxon>
        <taxon>Metazoa</taxon>
        <taxon>Ecdysozoa</taxon>
        <taxon>Arthropoda</taxon>
        <taxon>Chelicerata</taxon>
        <taxon>Arachnida</taxon>
        <taxon>Araneae</taxon>
        <taxon>Araneomorphae</taxon>
        <taxon>Entelegynae</taxon>
        <taxon>Araneoidea</taxon>
        <taxon>Nephilidae</taxon>
        <taxon>Trichonephila</taxon>
        <taxon>Trichonephila inaurata</taxon>
    </lineage>
</organism>
<proteinExistence type="predicted"/>
<name>A0A8X6I4M3_9ARAC</name>
<dbReference type="EMBL" id="BMAV01024164">
    <property type="protein sequence ID" value="GFS30566.1"/>
    <property type="molecule type" value="Genomic_DNA"/>
</dbReference>
<dbReference type="Proteomes" id="UP000886998">
    <property type="component" value="Unassembled WGS sequence"/>
</dbReference>
<keyword evidence="2" id="KW-1185">Reference proteome</keyword>